<dbReference type="SUPFAM" id="SSF51735">
    <property type="entry name" value="NAD(P)-binding Rossmann-fold domains"/>
    <property type="match status" value="1"/>
</dbReference>
<dbReference type="Pfam" id="PF01370">
    <property type="entry name" value="Epimerase"/>
    <property type="match status" value="1"/>
</dbReference>
<evidence type="ECO:0000259" key="2">
    <source>
        <dbReference type="Pfam" id="PF01370"/>
    </source>
</evidence>
<evidence type="ECO:0000256" key="1">
    <source>
        <dbReference type="ARBA" id="ARBA00023002"/>
    </source>
</evidence>
<dbReference type="CDD" id="cd08958">
    <property type="entry name" value="FR_SDR_e"/>
    <property type="match status" value="1"/>
</dbReference>
<dbReference type="AlphaFoldDB" id="K7YKS3"/>
<evidence type="ECO:0000313" key="3">
    <source>
        <dbReference type="EMBL" id="AFX98067.1"/>
    </source>
</evidence>
<dbReference type="FunFam" id="3.40.50.720:FF:000085">
    <property type="entry name" value="Dihydroflavonol reductase"/>
    <property type="match status" value="1"/>
</dbReference>
<protein>
    <submittedName>
        <fullName evidence="3">Cinnamoyl-CoA reductase</fullName>
    </submittedName>
</protein>
<organism evidence="3">
    <name type="scientific">Cunninghamia lanceolata</name>
    <name type="common">China fir</name>
    <name type="synonym">Pinus lanceolata</name>
    <dbReference type="NCBI Taxonomy" id="28977"/>
    <lineage>
        <taxon>Eukaryota</taxon>
        <taxon>Viridiplantae</taxon>
        <taxon>Streptophyta</taxon>
        <taxon>Embryophyta</taxon>
        <taxon>Tracheophyta</taxon>
        <taxon>Spermatophyta</taxon>
        <taxon>Pinopsida</taxon>
        <taxon>Pinidae</taxon>
        <taxon>Conifers II</taxon>
        <taxon>Cupressales</taxon>
        <taxon>Cupressaceae</taxon>
        <taxon>Cunninghamia</taxon>
    </lineage>
</organism>
<dbReference type="EMBL" id="JQ904039">
    <property type="protein sequence ID" value="AFX98067.1"/>
    <property type="molecule type" value="mRNA"/>
</dbReference>
<dbReference type="PANTHER" id="PTHR10366">
    <property type="entry name" value="NAD DEPENDENT EPIMERASE/DEHYDRATASE"/>
    <property type="match status" value="1"/>
</dbReference>
<keyword evidence="1" id="KW-0560">Oxidoreductase</keyword>
<dbReference type="GO" id="GO:0016616">
    <property type="term" value="F:oxidoreductase activity, acting on the CH-OH group of donors, NAD or NADP as acceptor"/>
    <property type="evidence" value="ECO:0007669"/>
    <property type="project" value="TreeGrafter"/>
</dbReference>
<dbReference type="InterPro" id="IPR050425">
    <property type="entry name" value="NAD(P)_dehydrat-like"/>
</dbReference>
<dbReference type="PANTHER" id="PTHR10366:SF503">
    <property type="entry name" value="TETRAKETIDE ALPHA-PYRONE REDUCTASE 2"/>
    <property type="match status" value="1"/>
</dbReference>
<dbReference type="Gene3D" id="3.40.50.720">
    <property type="entry name" value="NAD(P)-binding Rossmann-like Domain"/>
    <property type="match status" value="1"/>
</dbReference>
<sequence length="325" mass="36210">MAENTKEMCVTGGTGFIAAYLIRALLNKGYKVRTTVRNPDNVEKIGYLWDLPGAKERLKIMKADLVEEGSFDEAVNGVDGVFHTAAPVFVPSDHNFKETLIDPCVNGTLNVLKSCSRSASVKRVVHTSSCSSIRYNYNTQQLSPLDESHWSNPEYCKQYNLWYAYGKTIAEKEAWKYAEEQGLDLVVVNPSFVVGPLLAPEPTSTLHFVLNIMKGGNNKTYPNFRLGFVHIDDVIAAHIMAMELPSASGRIICSGVVAHWEEIVKMLKEKYPTYPIADQCGTEQGNAPPHTMNTGKIRSLGFGNFKSIEQMFEDCIRSFQEKGLL</sequence>
<gene>
    <name evidence="3" type="primary">CCR2</name>
</gene>
<dbReference type="InterPro" id="IPR001509">
    <property type="entry name" value="Epimerase_deHydtase"/>
</dbReference>
<dbReference type="InterPro" id="IPR036291">
    <property type="entry name" value="NAD(P)-bd_dom_sf"/>
</dbReference>
<name>K7YKS3_CUNLA</name>
<evidence type="ECO:0000313" key="4">
    <source>
        <dbReference type="EMBL" id="QBC40972.1"/>
    </source>
</evidence>
<accession>K7YKS3</accession>
<feature type="domain" description="NAD-dependent epimerase/dehydratase" evidence="2">
    <location>
        <begin position="8"/>
        <end position="247"/>
    </location>
</feature>
<reference evidence="4" key="2">
    <citation type="submission" date="2018-05" db="EMBL/GenBank/DDBJ databases">
        <title>Development and Application of Simple Sequence Repeat (SSR) Loci from Functional Genes in Cunninghamia lanceolata.</title>
        <authorList>
            <person name="Hang Y."/>
            <person name="Huang H."/>
        </authorList>
    </citation>
    <scope>NUCLEOTIDE SEQUENCE</scope>
</reference>
<reference evidence="3" key="1">
    <citation type="journal article" date="2012" name="BMC Genomics">
        <title>De novo characterization of the Chinese fir (Cunninghamia lanceolata) transcriptome and analysis of candidate genes involved in cellulose and lignin biosynthesis.</title>
        <authorList>
            <person name="Huang H.H."/>
            <person name="Xu L.L."/>
            <person name="Tong Z.K."/>
            <person name="Lin E.P."/>
            <person name="Liu Q.P."/>
            <person name="Cheng L.J."/>
            <person name="Zhu M.Y."/>
        </authorList>
    </citation>
    <scope>NUCLEOTIDE SEQUENCE</scope>
</reference>
<proteinExistence type="evidence at transcript level"/>
<dbReference type="EMBL" id="MH333032">
    <property type="protein sequence ID" value="QBC40972.1"/>
    <property type="molecule type" value="Genomic_DNA"/>
</dbReference>